<dbReference type="EMBL" id="MFJV01000001">
    <property type="protein sequence ID" value="OGG24430.1"/>
    <property type="molecule type" value="Genomic_DNA"/>
</dbReference>
<dbReference type="Gene3D" id="3.30.2010.20">
    <property type="match status" value="1"/>
</dbReference>
<dbReference type="InterPro" id="IPR010428">
    <property type="entry name" value="Zincin_1"/>
</dbReference>
<name>A0A1F6AI78_9BACT</name>
<dbReference type="SUPFAM" id="SSF55486">
    <property type="entry name" value="Metalloproteases ('zincins'), catalytic domain"/>
    <property type="match status" value="1"/>
</dbReference>
<dbReference type="CDD" id="cd12952">
    <property type="entry name" value="MMP_ACEL2062"/>
    <property type="match status" value="1"/>
</dbReference>
<evidence type="ECO:0008006" key="3">
    <source>
        <dbReference type="Google" id="ProtNLM"/>
    </source>
</evidence>
<protein>
    <recommendedName>
        <fullName evidence="3">Metallopeptidase family protein</fullName>
    </recommendedName>
</protein>
<dbReference type="Pfam" id="PF06262">
    <property type="entry name" value="Zincin_1"/>
    <property type="match status" value="1"/>
</dbReference>
<organism evidence="1 2">
    <name type="scientific">Candidatus Gottesmanbacteria bacterium RIFCSPLOWO2_01_FULL_43_11b</name>
    <dbReference type="NCBI Taxonomy" id="1798392"/>
    <lineage>
        <taxon>Bacteria</taxon>
        <taxon>Candidatus Gottesmaniibacteriota</taxon>
    </lineage>
</organism>
<comment type="caution">
    <text evidence="1">The sequence shown here is derived from an EMBL/GenBank/DDBJ whole genome shotgun (WGS) entry which is preliminary data.</text>
</comment>
<evidence type="ECO:0000313" key="2">
    <source>
        <dbReference type="Proteomes" id="UP000178759"/>
    </source>
</evidence>
<sequence>MTLREFEQLVAEALDSIPPEFRKLMDNVEVVVEVWPNPSNPHLFGLYHGVPQTKRTNYHSVLPDKISIFAGPIVMAYGDNPEVIKEQVRNTVLHEVGHHFGMSDEEIRRAEK</sequence>
<dbReference type="Proteomes" id="UP000178759">
    <property type="component" value="Unassembled WGS sequence"/>
</dbReference>
<accession>A0A1F6AI78</accession>
<dbReference type="InterPro" id="IPR038555">
    <property type="entry name" value="Zincin_1_sf"/>
</dbReference>
<dbReference type="AlphaFoldDB" id="A0A1F6AI78"/>
<gene>
    <name evidence="1" type="ORF">A3A79_04575</name>
</gene>
<evidence type="ECO:0000313" key="1">
    <source>
        <dbReference type="EMBL" id="OGG24430.1"/>
    </source>
</evidence>
<proteinExistence type="predicted"/>
<reference evidence="1 2" key="1">
    <citation type="journal article" date="2016" name="Nat. Commun.">
        <title>Thousands of microbial genomes shed light on interconnected biogeochemical processes in an aquifer system.</title>
        <authorList>
            <person name="Anantharaman K."/>
            <person name="Brown C.T."/>
            <person name="Hug L.A."/>
            <person name="Sharon I."/>
            <person name="Castelle C.J."/>
            <person name="Probst A.J."/>
            <person name="Thomas B.C."/>
            <person name="Singh A."/>
            <person name="Wilkins M.J."/>
            <person name="Karaoz U."/>
            <person name="Brodie E.L."/>
            <person name="Williams K.H."/>
            <person name="Hubbard S.S."/>
            <person name="Banfield J.F."/>
        </authorList>
    </citation>
    <scope>NUCLEOTIDE SEQUENCE [LARGE SCALE GENOMIC DNA]</scope>
</reference>